<reference evidence="2" key="1">
    <citation type="submission" date="2025-08" db="UniProtKB">
        <authorList>
            <consortium name="RefSeq"/>
        </authorList>
    </citation>
    <scope>IDENTIFICATION</scope>
    <source>
        <tissue evidence="2">Blood</tissue>
    </source>
</reference>
<evidence type="ECO:0000313" key="2">
    <source>
        <dbReference type="RefSeq" id="XP_074198859.1"/>
    </source>
</evidence>
<dbReference type="Proteomes" id="UP001732780">
    <property type="component" value="Chromosome 2"/>
</dbReference>
<keyword evidence="1" id="KW-1185">Reference proteome</keyword>
<evidence type="ECO:0000313" key="1">
    <source>
        <dbReference type="Proteomes" id="UP001732780"/>
    </source>
</evidence>
<gene>
    <name evidence="2" type="primary">LOC123616494</name>
</gene>
<protein>
    <submittedName>
        <fullName evidence="2">Uncharacterized protein LOC123616494 isoform X1</fullName>
    </submittedName>
</protein>
<dbReference type="RefSeq" id="XP_074198859.1">
    <property type="nucleotide sequence ID" value="XM_074342758.1"/>
</dbReference>
<proteinExistence type="predicted"/>
<sequence length="220" mass="23572">MPIFTHLTDFVGTMKINLGIMSFKFTSLEMMTEIPKKKCICGGQSSDRDKELSMTAADGFFWEHCFIGSVLIWALITKPQPGKNSLKGSSLFCLGRVVLRVAGATLSAVEEGPEGQLRPVVGEARGTRPLECSEASLRPGGSCGGPGRVPPLPRVEGTGLGPGHGYRAVDQAPRAPREAGTGSQDSKHETQAHMSKHVDKWAQIHRPEGHPASAGHMDTM</sequence>
<organism evidence="1 2">
    <name type="scientific">Camelus bactrianus</name>
    <name type="common">Bactrian camel</name>
    <dbReference type="NCBI Taxonomy" id="9837"/>
    <lineage>
        <taxon>Eukaryota</taxon>
        <taxon>Metazoa</taxon>
        <taxon>Chordata</taxon>
        <taxon>Craniata</taxon>
        <taxon>Vertebrata</taxon>
        <taxon>Euteleostomi</taxon>
        <taxon>Mammalia</taxon>
        <taxon>Eutheria</taxon>
        <taxon>Laurasiatheria</taxon>
        <taxon>Artiodactyla</taxon>
        <taxon>Tylopoda</taxon>
        <taxon>Camelidae</taxon>
        <taxon>Camelus</taxon>
    </lineage>
</organism>
<name>A0AC58NM49_CAMBA</name>
<accession>A0AC58NM49</accession>